<protein>
    <recommendedName>
        <fullName evidence="4">Disease resistance N-terminal domain-containing protein</fullName>
    </recommendedName>
</protein>
<keyword evidence="3" id="KW-0611">Plant defense</keyword>
<dbReference type="InterPro" id="IPR041118">
    <property type="entry name" value="Rx_N"/>
</dbReference>
<dbReference type="GO" id="GO:0000166">
    <property type="term" value="F:nucleotide binding"/>
    <property type="evidence" value="ECO:0007669"/>
    <property type="project" value="UniProtKB-KW"/>
</dbReference>
<evidence type="ECO:0000313" key="5">
    <source>
        <dbReference type="EMBL" id="KAH8484499.1"/>
    </source>
</evidence>
<name>A0A8T2WT96_POPDE</name>
<dbReference type="Gene3D" id="1.20.5.4130">
    <property type="match status" value="1"/>
</dbReference>
<evidence type="ECO:0000256" key="1">
    <source>
        <dbReference type="ARBA" id="ARBA00022737"/>
    </source>
</evidence>
<evidence type="ECO:0000313" key="6">
    <source>
        <dbReference type="Proteomes" id="UP000807159"/>
    </source>
</evidence>
<reference evidence="5" key="1">
    <citation type="journal article" date="2021" name="J. Hered.">
        <title>Genome Assembly of Salicaceae Populus deltoides (Eastern Cottonwood) I-69 Based on Nanopore Sequencing and Hi-C Technologies.</title>
        <authorList>
            <person name="Bai S."/>
            <person name="Wu H."/>
            <person name="Zhang J."/>
            <person name="Pan Z."/>
            <person name="Zhao W."/>
            <person name="Li Z."/>
            <person name="Tong C."/>
        </authorList>
    </citation>
    <scope>NUCLEOTIDE SEQUENCE</scope>
    <source>
        <tissue evidence="5">Leaf</tissue>
    </source>
</reference>
<evidence type="ECO:0000256" key="2">
    <source>
        <dbReference type="ARBA" id="ARBA00022741"/>
    </source>
</evidence>
<feature type="non-terminal residue" evidence="5">
    <location>
        <position position="203"/>
    </location>
</feature>
<dbReference type="Pfam" id="PF18052">
    <property type="entry name" value="Rx_N"/>
    <property type="match status" value="1"/>
</dbReference>
<comment type="caution">
    <text evidence="5">The sequence shown here is derived from an EMBL/GenBank/DDBJ whole genome shotgun (WGS) entry which is preliminary data.</text>
</comment>
<dbReference type="GO" id="GO:0006952">
    <property type="term" value="P:defense response"/>
    <property type="evidence" value="ECO:0007669"/>
    <property type="project" value="UniProtKB-KW"/>
</dbReference>
<keyword evidence="1" id="KW-0677">Repeat</keyword>
<keyword evidence="2" id="KW-0547">Nucleotide-binding</keyword>
<gene>
    <name evidence="5" type="ORF">H0E87_028823</name>
</gene>
<keyword evidence="6" id="KW-1185">Reference proteome</keyword>
<dbReference type="AlphaFoldDB" id="A0A8T2WT96"/>
<evidence type="ECO:0000256" key="3">
    <source>
        <dbReference type="ARBA" id="ARBA00022821"/>
    </source>
</evidence>
<accession>A0A8T2WT96</accession>
<evidence type="ECO:0000259" key="4">
    <source>
        <dbReference type="Pfam" id="PF18052"/>
    </source>
</evidence>
<feature type="domain" description="Disease resistance N-terminal" evidence="4">
    <location>
        <begin position="10"/>
        <end position="101"/>
    </location>
</feature>
<organism evidence="5 6">
    <name type="scientific">Populus deltoides</name>
    <name type="common">Eastern poplar</name>
    <name type="synonym">Eastern cottonwood</name>
    <dbReference type="NCBI Taxonomy" id="3696"/>
    <lineage>
        <taxon>Eukaryota</taxon>
        <taxon>Viridiplantae</taxon>
        <taxon>Streptophyta</taxon>
        <taxon>Embryophyta</taxon>
        <taxon>Tracheophyta</taxon>
        <taxon>Spermatophyta</taxon>
        <taxon>Magnoliopsida</taxon>
        <taxon>eudicotyledons</taxon>
        <taxon>Gunneridae</taxon>
        <taxon>Pentapetalae</taxon>
        <taxon>rosids</taxon>
        <taxon>fabids</taxon>
        <taxon>Malpighiales</taxon>
        <taxon>Salicaceae</taxon>
        <taxon>Saliceae</taxon>
        <taxon>Populus</taxon>
    </lineage>
</organism>
<dbReference type="EMBL" id="JACEGQ020000017">
    <property type="protein sequence ID" value="KAH8484499.1"/>
    <property type="molecule type" value="Genomic_DNA"/>
</dbReference>
<dbReference type="Proteomes" id="UP000807159">
    <property type="component" value="Chromosome 17"/>
</dbReference>
<proteinExistence type="predicted"/>
<sequence>MAVEYIGGSILSAVIEVLGEKLTTPEILGFFKSHKLNDGLLGKLKETLNTLNGLLDDAEEKQVTKPAVQRWLNDARHAVYEAEDLMEVIEYEHLRSKDIKPASRRVRNRVRNLFPILNPDIKRMKEMEAGLQKIYEKLERLVKHKGDLRHIEGNGGGRPLSEKTTPVVDESHVYGREADKEAIMKYLLTKNNTNGANVGVIPI</sequence>